<dbReference type="GO" id="GO:0019253">
    <property type="term" value="P:reductive pentose-phosphate cycle"/>
    <property type="evidence" value="ECO:0007669"/>
    <property type="project" value="UniProtKB-KW"/>
</dbReference>
<gene>
    <name evidence="11" type="ORF">CEURO_LOCUS12896</name>
</gene>
<evidence type="ECO:0000259" key="10">
    <source>
        <dbReference type="SMART" id="SM00846"/>
    </source>
</evidence>
<dbReference type="PROSITE" id="PS00071">
    <property type="entry name" value="GAPDH"/>
    <property type="match status" value="1"/>
</dbReference>
<dbReference type="CDD" id="cd18126">
    <property type="entry name" value="GAPDH_I_C"/>
    <property type="match status" value="1"/>
</dbReference>
<evidence type="ECO:0000256" key="3">
    <source>
        <dbReference type="ARBA" id="ARBA00022567"/>
    </source>
</evidence>
<keyword evidence="5 9" id="KW-0560">Oxidoreductase</keyword>
<evidence type="ECO:0000256" key="7">
    <source>
        <dbReference type="ARBA" id="ARBA00063826"/>
    </source>
</evidence>
<dbReference type="PANTHER" id="PTHR43148">
    <property type="entry name" value="GLYCERALDEHYDE-3-PHOSPHATE DEHYDROGENASE 2"/>
    <property type="match status" value="1"/>
</dbReference>
<evidence type="ECO:0000313" key="12">
    <source>
        <dbReference type="Proteomes" id="UP001152484"/>
    </source>
</evidence>
<dbReference type="GO" id="GO:0050661">
    <property type="term" value="F:NADP binding"/>
    <property type="evidence" value="ECO:0007669"/>
    <property type="project" value="InterPro"/>
</dbReference>
<dbReference type="InterPro" id="IPR020831">
    <property type="entry name" value="GlycerAld/Erythrose_P_DH"/>
</dbReference>
<dbReference type="SMART" id="SM00846">
    <property type="entry name" value="Gp_dh_N"/>
    <property type="match status" value="1"/>
</dbReference>
<dbReference type="Pfam" id="PF02800">
    <property type="entry name" value="Gp_dh_C"/>
    <property type="match status" value="1"/>
</dbReference>
<dbReference type="GO" id="GO:0047100">
    <property type="term" value="F:glyceraldehyde-3-phosphate dehydrogenase (NADP+) (phosphorylating) activity"/>
    <property type="evidence" value="ECO:0007669"/>
    <property type="project" value="UniProtKB-EC"/>
</dbReference>
<comment type="pathway">
    <text evidence="1">Carbohydrate biosynthesis; Calvin cycle.</text>
</comment>
<evidence type="ECO:0000256" key="1">
    <source>
        <dbReference type="ARBA" id="ARBA00005215"/>
    </source>
</evidence>
<dbReference type="InterPro" id="IPR036291">
    <property type="entry name" value="NAD(P)-bd_dom_sf"/>
</dbReference>
<dbReference type="CDD" id="cd05214">
    <property type="entry name" value="GAPDH_I_N"/>
    <property type="match status" value="1"/>
</dbReference>
<dbReference type="InterPro" id="IPR020830">
    <property type="entry name" value="GlycerAld_3-P_DH_AS"/>
</dbReference>
<dbReference type="InterPro" id="IPR020829">
    <property type="entry name" value="GlycerAld_3-P_DH_cat"/>
</dbReference>
<evidence type="ECO:0000256" key="9">
    <source>
        <dbReference type="RuleBase" id="RU361160"/>
    </source>
</evidence>
<name>A0A9P0Z9K9_CUSEU</name>
<accession>A0A9P0Z9K9</accession>
<comment type="catalytic activity">
    <reaction evidence="6">
        <text>D-glyceraldehyde 3-phosphate + phosphate + NADP(+) = (2R)-3-phospho-glyceroyl phosphate + NADPH + H(+)</text>
        <dbReference type="Rhea" id="RHEA:10296"/>
        <dbReference type="ChEBI" id="CHEBI:15378"/>
        <dbReference type="ChEBI" id="CHEBI:43474"/>
        <dbReference type="ChEBI" id="CHEBI:57604"/>
        <dbReference type="ChEBI" id="CHEBI:57783"/>
        <dbReference type="ChEBI" id="CHEBI:58349"/>
        <dbReference type="ChEBI" id="CHEBI:59776"/>
        <dbReference type="EC" id="1.2.1.13"/>
    </reaction>
</comment>
<reference evidence="11" key="1">
    <citation type="submission" date="2022-07" db="EMBL/GenBank/DDBJ databases">
        <authorList>
            <person name="Macas J."/>
            <person name="Novak P."/>
            <person name="Neumann P."/>
        </authorList>
    </citation>
    <scope>NUCLEOTIDE SEQUENCE</scope>
</reference>
<dbReference type="AlphaFoldDB" id="A0A9P0Z9K9"/>
<evidence type="ECO:0000256" key="4">
    <source>
        <dbReference type="ARBA" id="ARBA00022946"/>
    </source>
</evidence>
<proteinExistence type="inferred from homology"/>
<dbReference type="Gene3D" id="3.30.360.10">
    <property type="entry name" value="Dihydrodipicolinate Reductase, domain 2"/>
    <property type="match status" value="1"/>
</dbReference>
<sequence length="451" mass="47747">MAAAALPYSTITPKFRSKTCPKVLEAPEFCGLKSSGCVSARPGAAASSSSSSFSRLVASQLTSKSAGSKQQGGGVSVVAKLQVAINGFGRIGRNFLRCWHGRNDSPLEVVVVNDSAGVKSAAHLLKYDTMLGTFKADVKIIDNETISVDGKHIKVVSNRDPLKLPWADLGIDIVIEGTGVFVDGPGAGKHIQAGAKKVIITAPAKGADIPTYVVGVNEQDYYHDISNIISNASCTTNCLAPFVKVMDEELGIVKGTMTTTHSYTGDQRLLDASHRDLRRARAAALNIVPTSTGAAKAVSLVLPRLKGKLNGIALRVPTPNVSVVDLVVNVEKKGVTAEDVNGAFRKAAEGPLKGILDVCYLPLVSADFRSTDVSSTIDASLTMVMGDDMVKVVAWYDNEWGYSQRVVDLAHLVARKWPGRSAAAAAAASEDPLDDFCKTNPSDEECKVYEA</sequence>
<evidence type="ECO:0000256" key="5">
    <source>
        <dbReference type="ARBA" id="ARBA00023002"/>
    </source>
</evidence>
<evidence type="ECO:0000256" key="6">
    <source>
        <dbReference type="ARBA" id="ARBA00052787"/>
    </source>
</evidence>
<organism evidence="11 12">
    <name type="scientific">Cuscuta europaea</name>
    <name type="common">European dodder</name>
    <dbReference type="NCBI Taxonomy" id="41803"/>
    <lineage>
        <taxon>Eukaryota</taxon>
        <taxon>Viridiplantae</taxon>
        <taxon>Streptophyta</taxon>
        <taxon>Embryophyta</taxon>
        <taxon>Tracheophyta</taxon>
        <taxon>Spermatophyta</taxon>
        <taxon>Magnoliopsida</taxon>
        <taxon>eudicotyledons</taxon>
        <taxon>Gunneridae</taxon>
        <taxon>Pentapetalae</taxon>
        <taxon>asterids</taxon>
        <taxon>lamiids</taxon>
        <taxon>Solanales</taxon>
        <taxon>Convolvulaceae</taxon>
        <taxon>Cuscuteae</taxon>
        <taxon>Cuscuta</taxon>
        <taxon>Cuscuta subgen. Cuscuta</taxon>
    </lineage>
</organism>
<dbReference type="NCBIfam" id="TIGR01534">
    <property type="entry name" value="GAPDH-I"/>
    <property type="match status" value="1"/>
</dbReference>
<comment type="subunit">
    <text evidence="7">Tetramer of either four A chains (GAPDH 2) or two A and two B chains (GAPDH 1).</text>
</comment>
<evidence type="ECO:0000256" key="2">
    <source>
        <dbReference type="ARBA" id="ARBA00007406"/>
    </source>
</evidence>
<dbReference type="EC" id="1.2.1.-" evidence="9"/>
<dbReference type="FunFam" id="3.40.50.720:FF:000001">
    <property type="entry name" value="Glyceraldehyde-3-phosphate dehydrogenase"/>
    <property type="match status" value="1"/>
</dbReference>
<evidence type="ECO:0000313" key="11">
    <source>
        <dbReference type="EMBL" id="CAH9094794.1"/>
    </source>
</evidence>
<dbReference type="EMBL" id="CAMAPE010000032">
    <property type="protein sequence ID" value="CAH9094794.1"/>
    <property type="molecule type" value="Genomic_DNA"/>
</dbReference>
<dbReference type="GO" id="GO:0006006">
    <property type="term" value="P:glucose metabolic process"/>
    <property type="evidence" value="ECO:0007669"/>
    <property type="project" value="InterPro"/>
</dbReference>
<keyword evidence="4" id="KW-0809">Transit peptide</keyword>
<dbReference type="InterPro" id="IPR006424">
    <property type="entry name" value="Glyceraldehyde-3-P_DH_1"/>
</dbReference>
<dbReference type="OrthoDB" id="1152826at2759"/>
<dbReference type="GO" id="GO:0051287">
    <property type="term" value="F:NAD binding"/>
    <property type="evidence" value="ECO:0007669"/>
    <property type="project" value="InterPro"/>
</dbReference>
<keyword evidence="12" id="KW-1185">Reference proteome</keyword>
<dbReference type="Pfam" id="PF00044">
    <property type="entry name" value="Gp_dh_N"/>
    <property type="match status" value="1"/>
</dbReference>
<keyword evidence="3" id="KW-0113">Calvin cycle</keyword>
<comment type="caution">
    <text evidence="11">The sequence shown here is derived from an EMBL/GenBank/DDBJ whole genome shotgun (WGS) entry which is preliminary data.</text>
</comment>
<dbReference type="SUPFAM" id="SSF55347">
    <property type="entry name" value="Glyceraldehyde-3-phosphate dehydrogenase-like, C-terminal domain"/>
    <property type="match status" value="1"/>
</dbReference>
<dbReference type="SUPFAM" id="SSF51735">
    <property type="entry name" value="NAD(P)-binding Rossmann-fold domains"/>
    <property type="match status" value="1"/>
</dbReference>
<dbReference type="FunFam" id="3.30.360.10:FF:000002">
    <property type="entry name" value="Glyceraldehyde-3-phosphate dehydrogenase"/>
    <property type="match status" value="1"/>
</dbReference>
<comment type="similarity">
    <text evidence="2 8">Belongs to the glyceraldehyde-3-phosphate dehydrogenase family.</text>
</comment>
<evidence type="ECO:0000256" key="8">
    <source>
        <dbReference type="RuleBase" id="RU000397"/>
    </source>
</evidence>
<feature type="domain" description="Glyceraldehyde 3-phosphate dehydrogenase NAD(P) binding" evidence="10">
    <location>
        <begin position="81"/>
        <end position="234"/>
    </location>
</feature>
<protein>
    <recommendedName>
        <fullName evidence="9">Glyceraldehyde-3-phosphate dehydrogenase</fullName>
        <ecNumber evidence="9">1.2.1.-</ecNumber>
    </recommendedName>
</protein>
<dbReference type="Proteomes" id="UP001152484">
    <property type="component" value="Unassembled WGS sequence"/>
</dbReference>
<dbReference type="InterPro" id="IPR020828">
    <property type="entry name" value="GlycerAld_3-P_DH_NAD(P)-bd"/>
</dbReference>
<dbReference type="Gene3D" id="3.40.50.720">
    <property type="entry name" value="NAD(P)-binding Rossmann-like Domain"/>
    <property type="match status" value="1"/>
</dbReference>
<dbReference type="PRINTS" id="PR00078">
    <property type="entry name" value="G3PDHDRGNASE"/>
</dbReference>